<dbReference type="EMBL" id="CM038913">
    <property type="protein sequence ID" value="KAH9556492.1"/>
    <property type="molecule type" value="Genomic_DNA"/>
</dbReference>
<comment type="caution">
    <text evidence="1">The sequence shown here is derived from an EMBL/GenBank/DDBJ whole genome shotgun (WGS) entry which is preliminary data.</text>
</comment>
<gene>
    <name evidence="1" type="ORF">CY35_07G031100</name>
</gene>
<accession>A0ACB8HK83</accession>
<name>A0ACB8HK83_9BRYO</name>
<organism evidence="1 2">
    <name type="scientific">Sphagnum magellanicum</name>
    <dbReference type="NCBI Taxonomy" id="128215"/>
    <lineage>
        <taxon>Eukaryota</taxon>
        <taxon>Viridiplantae</taxon>
        <taxon>Streptophyta</taxon>
        <taxon>Embryophyta</taxon>
        <taxon>Bryophyta</taxon>
        <taxon>Sphagnophytina</taxon>
        <taxon>Sphagnopsida</taxon>
        <taxon>Sphagnales</taxon>
        <taxon>Sphagnaceae</taxon>
        <taxon>Sphagnum</taxon>
    </lineage>
</organism>
<reference evidence="2" key="1">
    <citation type="journal article" date="2022" name="New Phytol.">
        <title>Phylogenomic structure and speciation in an emerging model: the Sphagnum magellanicum complex (Bryophyta).</title>
        <authorList>
            <person name="Shaw A.J."/>
            <person name="Piatkowski B."/>
            <person name="Duffy A.M."/>
            <person name="Aguero B."/>
            <person name="Imwattana K."/>
            <person name="Nieto-Lugilde M."/>
            <person name="Healey A."/>
            <person name="Weston D.J."/>
            <person name="Patel M.N."/>
            <person name="Schmutz J."/>
            <person name="Grimwood J."/>
            <person name="Yavitt J.B."/>
            <person name="Hassel K."/>
            <person name="Stenoien H.K."/>
            <person name="Flatberg K.I."/>
            <person name="Bickford C.P."/>
            <person name="Hicks K.A."/>
        </authorList>
    </citation>
    <scope>NUCLEOTIDE SEQUENCE [LARGE SCALE GENOMIC DNA]</scope>
</reference>
<dbReference type="Proteomes" id="UP000828922">
    <property type="component" value="Linkage Group LG07"/>
</dbReference>
<evidence type="ECO:0000313" key="2">
    <source>
        <dbReference type="Proteomes" id="UP000828922"/>
    </source>
</evidence>
<proteinExistence type="predicted"/>
<keyword evidence="2" id="KW-1185">Reference proteome</keyword>
<protein>
    <submittedName>
        <fullName evidence="1">Uncharacterized protein</fullName>
    </submittedName>
</protein>
<sequence length="304" mass="33705">MMRVVSVQSTVGQTATSFGIMIQQWNPQYGQCKARTLAFSQTTKQKSLCAYRIVQGRQQKRGLSFVASESVATHPQKLDGELPAISGVRESNSADTKPERSLKNEQELTVEEEARMREEVKARMSGIRSNAEKAKQMGSTRSTMQYSSVGVDLGDVRTGLSVSRGGFAPRPLSVVRQRGEKLLQHLLSIALQEKADEFVVGLPKYWDGKDSEQAHKVRSFAGRLANLAALRGSNRCSRKEQLDAYAAMAILCNYFEAGGASAQLILPKQLALQYLLLCQKPPQRSIADPDDDDFYDFVDDDDDF</sequence>
<evidence type="ECO:0000313" key="1">
    <source>
        <dbReference type="EMBL" id="KAH9556492.1"/>
    </source>
</evidence>